<reference evidence="2" key="1">
    <citation type="submission" date="2020-08" db="EMBL/GenBank/DDBJ databases">
        <title>Multicomponent nature underlies the extraordinary mechanical properties of spider dragline silk.</title>
        <authorList>
            <person name="Kono N."/>
            <person name="Nakamura H."/>
            <person name="Mori M."/>
            <person name="Yoshida Y."/>
            <person name="Ohtoshi R."/>
            <person name="Malay A.D."/>
            <person name="Moran D.A.P."/>
            <person name="Tomita M."/>
            <person name="Numata K."/>
            <person name="Arakawa K."/>
        </authorList>
    </citation>
    <scope>NUCLEOTIDE SEQUENCE</scope>
</reference>
<proteinExistence type="predicted"/>
<feature type="region of interest" description="Disordered" evidence="1">
    <location>
        <begin position="84"/>
        <end position="106"/>
    </location>
</feature>
<gene>
    <name evidence="2" type="ORF">TNIN_198471</name>
</gene>
<keyword evidence="3" id="KW-1185">Reference proteome</keyword>
<evidence type="ECO:0000313" key="3">
    <source>
        <dbReference type="Proteomes" id="UP000886998"/>
    </source>
</evidence>
<feature type="compositionally biased region" description="Basic residues" evidence="1">
    <location>
        <begin position="84"/>
        <end position="97"/>
    </location>
</feature>
<name>A0A8X6XC50_9ARAC</name>
<accession>A0A8X6XC50</accession>
<protein>
    <submittedName>
        <fullName evidence="2">Uncharacterized protein</fullName>
    </submittedName>
</protein>
<organism evidence="2 3">
    <name type="scientific">Trichonephila inaurata madagascariensis</name>
    <dbReference type="NCBI Taxonomy" id="2747483"/>
    <lineage>
        <taxon>Eukaryota</taxon>
        <taxon>Metazoa</taxon>
        <taxon>Ecdysozoa</taxon>
        <taxon>Arthropoda</taxon>
        <taxon>Chelicerata</taxon>
        <taxon>Arachnida</taxon>
        <taxon>Araneae</taxon>
        <taxon>Araneomorphae</taxon>
        <taxon>Entelegynae</taxon>
        <taxon>Araneoidea</taxon>
        <taxon>Nephilidae</taxon>
        <taxon>Trichonephila</taxon>
        <taxon>Trichonephila inaurata</taxon>
    </lineage>
</organism>
<sequence length="106" mass="12358">MASRLTYSKQRFFQVSGRSGDSLYLYLRKVGRGVLVVATVYRYRMTSLPSFHSGFSHFECVFRFPDFENTRISSAKLNLRLPRRKRTKIGRSPRKTKGLLDDDALF</sequence>
<dbReference type="Proteomes" id="UP000886998">
    <property type="component" value="Unassembled WGS sequence"/>
</dbReference>
<evidence type="ECO:0000256" key="1">
    <source>
        <dbReference type="SAM" id="MobiDB-lite"/>
    </source>
</evidence>
<comment type="caution">
    <text evidence="2">The sequence shown here is derived from an EMBL/GenBank/DDBJ whole genome shotgun (WGS) entry which is preliminary data.</text>
</comment>
<dbReference type="EMBL" id="BMAV01007281">
    <property type="protein sequence ID" value="GFY50035.1"/>
    <property type="molecule type" value="Genomic_DNA"/>
</dbReference>
<dbReference type="AlphaFoldDB" id="A0A8X6XC50"/>
<evidence type="ECO:0000313" key="2">
    <source>
        <dbReference type="EMBL" id="GFY50035.1"/>
    </source>
</evidence>